<dbReference type="Proteomes" id="UP000284598">
    <property type="component" value="Unassembled WGS sequence"/>
</dbReference>
<evidence type="ECO:0000313" key="2">
    <source>
        <dbReference type="Proteomes" id="UP000284598"/>
    </source>
</evidence>
<dbReference type="EMBL" id="QSFO01000007">
    <property type="protein sequence ID" value="RHA54553.1"/>
    <property type="molecule type" value="Genomic_DNA"/>
</dbReference>
<comment type="caution">
    <text evidence="1">The sequence shown here is derived from an EMBL/GenBank/DDBJ whole genome shotgun (WGS) entry which is preliminary data.</text>
</comment>
<gene>
    <name evidence="1" type="ORF">DW929_07700</name>
</gene>
<reference evidence="1 2" key="1">
    <citation type="submission" date="2018-08" db="EMBL/GenBank/DDBJ databases">
        <title>A genome reference for cultivated species of the human gut microbiota.</title>
        <authorList>
            <person name="Zou Y."/>
            <person name="Xue W."/>
            <person name="Luo G."/>
        </authorList>
    </citation>
    <scope>NUCLEOTIDE SEQUENCE [LARGE SCALE GENOMIC DNA]</scope>
    <source>
        <strain evidence="1 2">AM43-2</strain>
    </source>
</reference>
<proteinExistence type="predicted"/>
<dbReference type="RefSeq" id="WP_117900153.1">
    <property type="nucleotide sequence ID" value="NZ_JBGLEX010000001.1"/>
</dbReference>
<evidence type="ECO:0000313" key="1">
    <source>
        <dbReference type="EMBL" id="RHA54553.1"/>
    </source>
</evidence>
<name>A0A413S054_9FIRM</name>
<protein>
    <submittedName>
        <fullName evidence="1">Uncharacterized protein</fullName>
    </submittedName>
</protein>
<accession>A0A413S054</accession>
<dbReference type="AlphaFoldDB" id="A0A413S054"/>
<organism evidence="1 2">
    <name type="scientific">Eubacterium ventriosum</name>
    <dbReference type="NCBI Taxonomy" id="39496"/>
    <lineage>
        <taxon>Bacteria</taxon>
        <taxon>Bacillati</taxon>
        <taxon>Bacillota</taxon>
        <taxon>Clostridia</taxon>
        <taxon>Eubacteriales</taxon>
        <taxon>Eubacteriaceae</taxon>
        <taxon>Eubacterium</taxon>
    </lineage>
</organism>
<sequence>MKHVNTTDMYFQVINCEEVDELKQILNKYSPYYSNWRDYVNNVMLTNGLSYEKLGKKCGFSKNTIKGWVKNNCMPKSRENFIKFGMGLRYNLQEINFVLQRYGKYPRLYSKSLEDAICIYIISHYPKDESINPYDEYEKIKANFLNILKTKNKRKFLADSPNSTMDMEKKIIGFSNEKELVDFVRKNEVEYLNSYYKLIDYIEAYVKAENLGGSYHSLIENEKLDKGFEKMISNLKNWGEVPNRQRLMALGIKLNMSCLEINQLLWYANMEKLCPKDKIECIILYVLSNIDVANPTYQTNHMALVSAYSDNPHIEEQCKNLLVELTGLKTSEEIQEEVQYYIRDTLQSLDLEDEDYGMLQLFVENNIEK</sequence>